<organism evidence="1 2">
    <name type="scientific">Natrialba aegyptia DSM 13077</name>
    <dbReference type="NCBI Taxonomy" id="1227491"/>
    <lineage>
        <taxon>Archaea</taxon>
        <taxon>Methanobacteriati</taxon>
        <taxon>Methanobacteriota</taxon>
        <taxon>Stenosarchaea group</taxon>
        <taxon>Halobacteria</taxon>
        <taxon>Halobacteriales</taxon>
        <taxon>Natrialbaceae</taxon>
        <taxon>Natrialba</taxon>
    </lineage>
</organism>
<evidence type="ECO:0000313" key="1">
    <source>
        <dbReference type="EMBL" id="ELZ06746.1"/>
    </source>
</evidence>
<dbReference type="OrthoDB" id="50239at2157"/>
<evidence type="ECO:0000313" key="2">
    <source>
        <dbReference type="Proteomes" id="UP000011591"/>
    </source>
</evidence>
<evidence type="ECO:0008006" key="3">
    <source>
        <dbReference type="Google" id="ProtNLM"/>
    </source>
</evidence>
<dbReference type="EMBL" id="AOIP01000016">
    <property type="protein sequence ID" value="ELZ06746.1"/>
    <property type="molecule type" value="Genomic_DNA"/>
</dbReference>
<name>M0B751_9EURY</name>
<gene>
    <name evidence="1" type="ORF">C480_06927</name>
</gene>
<sequence length="212" mass="22862">MTDVLVPGGRDVRATLTEPDAETDAIVVACPPHPQQGGSRTDSRLVAVADRLRENGVACLRFDYGEWDEGYGEREDVRNAIRWATERYDRVGLFGFSFGASLSLLAPADLDAAEPPVAAVAALAPTARLAADLDAVRALESLDCPARIVVGERDTTADWKPVVERAAELGDENENENEFEVVTLSADHFFVGQTDTVAETIGPFLESALCEE</sequence>
<dbReference type="Proteomes" id="UP000011591">
    <property type="component" value="Unassembled WGS sequence"/>
</dbReference>
<dbReference type="PATRIC" id="fig|1227491.4.peg.1432"/>
<dbReference type="AlphaFoldDB" id="M0B751"/>
<dbReference type="RefSeq" id="WP_006664889.1">
    <property type="nucleotide sequence ID" value="NZ_AOIP01000016.1"/>
</dbReference>
<accession>M0B751</accession>
<dbReference type="InterPro" id="IPR029058">
    <property type="entry name" value="AB_hydrolase_fold"/>
</dbReference>
<dbReference type="SUPFAM" id="SSF53474">
    <property type="entry name" value="alpha/beta-Hydrolases"/>
    <property type="match status" value="1"/>
</dbReference>
<comment type="caution">
    <text evidence="1">The sequence shown here is derived from an EMBL/GenBank/DDBJ whole genome shotgun (WGS) entry which is preliminary data.</text>
</comment>
<protein>
    <recommendedName>
        <fullName evidence="3">Alpha/beta hydrolase</fullName>
    </recommendedName>
</protein>
<keyword evidence="2" id="KW-1185">Reference proteome</keyword>
<dbReference type="Gene3D" id="3.40.50.1820">
    <property type="entry name" value="alpha/beta hydrolase"/>
    <property type="match status" value="1"/>
</dbReference>
<proteinExistence type="predicted"/>
<reference evidence="1 2" key="1">
    <citation type="journal article" date="2014" name="PLoS Genet.">
        <title>Phylogenetically driven sequencing of extremely halophilic archaea reveals strategies for static and dynamic osmo-response.</title>
        <authorList>
            <person name="Becker E.A."/>
            <person name="Seitzer P.M."/>
            <person name="Tritt A."/>
            <person name="Larsen D."/>
            <person name="Krusor M."/>
            <person name="Yao A.I."/>
            <person name="Wu D."/>
            <person name="Madern D."/>
            <person name="Eisen J.A."/>
            <person name="Darling A.E."/>
            <person name="Facciotti M.T."/>
        </authorList>
    </citation>
    <scope>NUCLEOTIDE SEQUENCE [LARGE SCALE GENOMIC DNA]</scope>
    <source>
        <strain evidence="1 2">DSM 13077</strain>
    </source>
</reference>